<dbReference type="OrthoDB" id="42889at2759"/>
<gene>
    <name evidence="1" type="ORF">KVT40_005379</name>
</gene>
<dbReference type="AlphaFoldDB" id="A0A8K0KYP7"/>
<dbReference type="Gene3D" id="3.90.1410.10">
    <property type="entry name" value="set domain protein methyltransferase, domain 1"/>
    <property type="match status" value="1"/>
</dbReference>
<comment type="caution">
    <text evidence="1">The sequence shown here is derived from an EMBL/GenBank/DDBJ whole genome shotgun (WGS) entry which is preliminary data.</text>
</comment>
<sequence>MDDLRKWLEDNKGHLHSSTELRSQGEQGCYLTAKEDLAAGEQVMSVPHSVFLSCLNAMVDDSFPVLKANADSFTVEALGVLYLMSQWLNKDKSFWKPYLDILPTPDQGFNTPFWFDDEDLLWLQGTDLLNTFKGLEEAWRKYWRDDTKVLDAGGMDVSQYTWTLCKWAATVFNSRSLSSRAVTPQDSKYWTGYKQGPRGRQTVLLDFSRVSQTRKDFPVLVPIMDCLNHNPEAKVDWAFEPGRFILSLHEGAGKDSEIFNNYGPKSNSELLMGYGFCIEGNPHDCVFETLKPPPRELQKLIRAVHPGYFTTMGLWNSDAATFRLAGWQSESGNDVWESIPTPLIELFYYIVVFERGLVVTPIDEDPKDYLLNGPGRRVLPRIAFYVVSSLMPKITKITEAGERLPVEPANERQRYAKIYRDGQLSIMHSLRNGLLTFNRSLRPQNEITSVASLRNLETRSYIFTLEEAIRNMLVSAPARHEQFITGIIAAFSLNDIADIRGSELEQHVWVLYLCAALIATQTAVTTSSDNTDEQSPRQLLPLQVQSLSAEYDGDQFLAAVPASNSGDDQDDPEGRYFMDLVGKAASEVVAGDARATNVWRSPLWSISFILDWGLRITRSQGMHMRLADDGVCYVVYLHVDDDPEPEQNEGREA</sequence>
<dbReference type="SUPFAM" id="SSF82199">
    <property type="entry name" value="SET domain"/>
    <property type="match status" value="1"/>
</dbReference>
<evidence type="ECO:0008006" key="3">
    <source>
        <dbReference type="Google" id="ProtNLM"/>
    </source>
</evidence>
<name>A0A8K0KYP7_9PEZI</name>
<dbReference type="Proteomes" id="UP000809789">
    <property type="component" value="Unassembled WGS sequence"/>
</dbReference>
<accession>A0A8K0KYP7</accession>
<evidence type="ECO:0000313" key="1">
    <source>
        <dbReference type="EMBL" id="KAG8626434.1"/>
    </source>
</evidence>
<protein>
    <recommendedName>
        <fullName evidence="3">SET domain-containing protein</fullName>
    </recommendedName>
</protein>
<dbReference type="GO" id="GO:0016279">
    <property type="term" value="F:protein-lysine N-methyltransferase activity"/>
    <property type="evidence" value="ECO:0007669"/>
    <property type="project" value="UniProtKB-ARBA"/>
</dbReference>
<dbReference type="PANTHER" id="PTHR13271">
    <property type="entry name" value="UNCHARACTERIZED PUTATIVE METHYLTRANSFERASE"/>
    <property type="match status" value="1"/>
</dbReference>
<proteinExistence type="predicted"/>
<organism evidence="1 2">
    <name type="scientific">Elsinoe batatas</name>
    <dbReference type="NCBI Taxonomy" id="2601811"/>
    <lineage>
        <taxon>Eukaryota</taxon>
        <taxon>Fungi</taxon>
        <taxon>Dikarya</taxon>
        <taxon>Ascomycota</taxon>
        <taxon>Pezizomycotina</taxon>
        <taxon>Dothideomycetes</taxon>
        <taxon>Dothideomycetidae</taxon>
        <taxon>Myriangiales</taxon>
        <taxon>Elsinoaceae</taxon>
        <taxon>Elsinoe</taxon>
    </lineage>
</organism>
<dbReference type="EMBL" id="JAESVG020000006">
    <property type="protein sequence ID" value="KAG8626434.1"/>
    <property type="molecule type" value="Genomic_DNA"/>
</dbReference>
<evidence type="ECO:0000313" key="2">
    <source>
        <dbReference type="Proteomes" id="UP000809789"/>
    </source>
</evidence>
<dbReference type="InterPro" id="IPR050600">
    <property type="entry name" value="SETD3_SETD6_MTase"/>
</dbReference>
<dbReference type="InterPro" id="IPR046341">
    <property type="entry name" value="SET_dom_sf"/>
</dbReference>
<keyword evidence="2" id="KW-1185">Reference proteome</keyword>
<reference evidence="1" key="1">
    <citation type="submission" date="2021-07" db="EMBL/GenBank/DDBJ databases">
        <title>Elsinoe batatas strain:CRI-CJ2 Genome sequencing and assembly.</title>
        <authorList>
            <person name="Huang L."/>
        </authorList>
    </citation>
    <scope>NUCLEOTIDE SEQUENCE</scope>
    <source>
        <strain evidence="1">CRI-CJ2</strain>
    </source>
</reference>